<feature type="compositionally biased region" description="Polar residues" evidence="1">
    <location>
        <begin position="357"/>
        <end position="370"/>
    </location>
</feature>
<feature type="compositionally biased region" description="Polar residues" evidence="1">
    <location>
        <begin position="262"/>
        <end position="273"/>
    </location>
</feature>
<organism evidence="4 5">
    <name type="scientific">Tremella mesenterica</name>
    <name type="common">Jelly fungus</name>
    <dbReference type="NCBI Taxonomy" id="5217"/>
    <lineage>
        <taxon>Eukaryota</taxon>
        <taxon>Fungi</taxon>
        <taxon>Dikarya</taxon>
        <taxon>Basidiomycota</taxon>
        <taxon>Agaricomycotina</taxon>
        <taxon>Tremellomycetes</taxon>
        <taxon>Tremellales</taxon>
        <taxon>Tremellaceae</taxon>
        <taxon>Tremella</taxon>
    </lineage>
</organism>
<dbReference type="EMBL" id="SDIL01000124">
    <property type="protein sequence ID" value="RXK35734.1"/>
    <property type="molecule type" value="Genomic_DNA"/>
</dbReference>
<dbReference type="InParanoid" id="A0A4Q1BD50"/>
<protein>
    <submittedName>
        <fullName evidence="4">Uncharacterized protein</fullName>
    </submittedName>
</protein>
<evidence type="ECO:0000256" key="3">
    <source>
        <dbReference type="SAM" id="SignalP"/>
    </source>
</evidence>
<feature type="transmembrane region" description="Helical" evidence="2">
    <location>
        <begin position="492"/>
        <end position="511"/>
    </location>
</feature>
<keyword evidence="3" id="KW-0732">Signal</keyword>
<dbReference type="OrthoDB" id="2596109at2759"/>
<feature type="compositionally biased region" description="Low complexity" evidence="1">
    <location>
        <begin position="462"/>
        <end position="475"/>
    </location>
</feature>
<feature type="region of interest" description="Disordered" evidence="1">
    <location>
        <begin position="224"/>
        <end position="334"/>
    </location>
</feature>
<proteinExistence type="predicted"/>
<name>A0A4Q1BD50_TREME</name>
<keyword evidence="2" id="KW-1133">Transmembrane helix</keyword>
<sequence length="512" mass="52492">MAGSNQIKPPRRKRTWPSTFLLLILLSRRAGAQYIPPYSHNLKERLELARPLDDDAAKFGGIRRPQERDGDSQTSNNPNLWLISHDDFCLYGPTDPFNYIWNTGTNVVSWCSKAGHGTRLIPDGTLHGVTYVKAQSWMQVSGTGDFTKINIAPGDAGGQFDPGKAPAGANVYTSNDNQAASSWVTLISDSIFCLRVCTNPAFCPNTYDQMGCYFLLGNSVGSDGQWQDCSSDDGDPPGVVNGVTYTQGQDPTPSPTAPALSGCSNGGSVANGQTPPPLYNWDGSGTAVPAGPTPPPSSGNGNGDGSSGTSSSSDGGDNGDNGNGGGSSGSQPSTTWIESTICTCSSSSSSSGGTAQVGVTQKSGTTSSSAPVGDLTLNKRIFNKRQDNECCSTTWVVSTITPSSTNSGTAAGNAAGGHTSQQGITPSLSVSKGGSLALASTTSGSRVSGSVSAKISGNASLGLTSGNGTNSTGGNETSWGERIETPFGRRRTLMGLVVGLVGVIGMGGWALI</sequence>
<evidence type="ECO:0000313" key="4">
    <source>
        <dbReference type="EMBL" id="RXK35734.1"/>
    </source>
</evidence>
<keyword evidence="2" id="KW-0812">Transmembrane</keyword>
<feature type="region of interest" description="Disordered" evidence="1">
    <location>
        <begin position="346"/>
        <end position="373"/>
    </location>
</feature>
<keyword evidence="5" id="KW-1185">Reference proteome</keyword>
<feature type="compositionally biased region" description="Low complexity" evidence="1">
    <location>
        <begin position="403"/>
        <end position="420"/>
    </location>
</feature>
<dbReference type="Proteomes" id="UP000289152">
    <property type="component" value="Unassembled WGS sequence"/>
</dbReference>
<feature type="signal peptide" evidence="3">
    <location>
        <begin position="1"/>
        <end position="32"/>
    </location>
</feature>
<dbReference type="VEuPathDB" id="FungiDB:TREMEDRAFT_27865"/>
<feature type="region of interest" description="Disordered" evidence="1">
    <location>
        <begin position="402"/>
        <end position="426"/>
    </location>
</feature>
<gene>
    <name evidence="4" type="ORF">M231_07023</name>
</gene>
<evidence type="ECO:0000256" key="2">
    <source>
        <dbReference type="SAM" id="Phobius"/>
    </source>
</evidence>
<feature type="region of interest" description="Disordered" evidence="1">
    <location>
        <begin position="462"/>
        <end position="481"/>
    </location>
</feature>
<evidence type="ECO:0000313" key="5">
    <source>
        <dbReference type="Proteomes" id="UP000289152"/>
    </source>
</evidence>
<keyword evidence="2" id="KW-0472">Membrane</keyword>
<dbReference type="AlphaFoldDB" id="A0A4Q1BD50"/>
<feature type="region of interest" description="Disordered" evidence="1">
    <location>
        <begin position="57"/>
        <end position="78"/>
    </location>
</feature>
<feature type="chain" id="PRO_5020881382" evidence="3">
    <location>
        <begin position="33"/>
        <end position="512"/>
    </location>
</feature>
<dbReference type="STRING" id="5217.A0A4Q1BD50"/>
<evidence type="ECO:0000256" key="1">
    <source>
        <dbReference type="SAM" id="MobiDB-lite"/>
    </source>
</evidence>
<comment type="caution">
    <text evidence="4">The sequence shown here is derived from an EMBL/GenBank/DDBJ whole genome shotgun (WGS) entry which is preliminary data.</text>
</comment>
<reference evidence="4 5" key="1">
    <citation type="submission" date="2016-06" db="EMBL/GenBank/DDBJ databases">
        <title>Evolution of pathogenesis and genome organization in the Tremellales.</title>
        <authorList>
            <person name="Cuomo C."/>
            <person name="Litvintseva A."/>
            <person name="Heitman J."/>
            <person name="Chen Y."/>
            <person name="Sun S."/>
            <person name="Springer D."/>
            <person name="Dromer F."/>
            <person name="Young S."/>
            <person name="Zeng Q."/>
            <person name="Chapman S."/>
            <person name="Gujja S."/>
            <person name="Saif S."/>
            <person name="Birren B."/>
        </authorList>
    </citation>
    <scope>NUCLEOTIDE SEQUENCE [LARGE SCALE GENOMIC DNA]</scope>
    <source>
        <strain evidence="4 5">ATCC 28783</strain>
    </source>
</reference>
<feature type="compositionally biased region" description="Gly residues" evidence="1">
    <location>
        <begin position="316"/>
        <end position="328"/>
    </location>
</feature>
<accession>A0A4Q1BD50</accession>